<dbReference type="RefSeq" id="WP_200266814.1">
    <property type="nucleotide sequence ID" value="NZ_JAENIJ010000002.1"/>
</dbReference>
<evidence type="ECO:0008006" key="3">
    <source>
        <dbReference type="Google" id="ProtNLM"/>
    </source>
</evidence>
<proteinExistence type="predicted"/>
<accession>A0A934S4F5</accession>
<gene>
    <name evidence="1" type="ORF">JIN85_01285</name>
</gene>
<protein>
    <recommendedName>
        <fullName evidence="3">Glycoamylase-like domain-containing protein</fullName>
    </recommendedName>
</protein>
<organism evidence="1 2">
    <name type="scientific">Luteolibacter pohnpeiensis</name>
    <dbReference type="NCBI Taxonomy" id="454153"/>
    <lineage>
        <taxon>Bacteria</taxon>
        <taxon>Pseudomonadati</taxon>
        <taxon>Verrucomicrobiota</taxon>
        <taxon>Verrucomicrobiia</taxon>
        <taxon>Verrucomicrobiales</taxon>
        <taxon>Verrucomicrobiaceae</taxon>
        <taxon>Luteolibacter</taxon>
    </lineage>
</organism>
<name>A0A934S4F5_9BACT</name>
<keyword evidence="2" id="KW-1185">Reference proteome</keyword>
<comment type="caution">
    <text evidence="1">The sequence shown here is derived from an EMBL/GenBank/DDBJ whole genome shotgun (WGS) entry which is preliminary data.</text>
</comment>
<dbReference type="EMBL" id="JAENIJ010000002">
    <property type="protein sequence ID" value="MBK1881025.1"/>
    <property type="molecule type" value="Genomic_DNA"/>
</dbReference>
<evidence type="ECO:0000313" key="2">
    <source>
        <dbReference type="Proteomes" id="UP000603141"/>
    </source>
</evidence>
<evidence type="ECO:0000313" key="1">
    <source>
        <dbReference type="EMBL" id="MBK1881025.1"/>
    </source>
</evidence>
<reference evidence="1" key="1">
    <citation type="submission" date="2021-01" db="EMBL/GenBank/DDBJ databases">
        <title>Modified the classification status of verrucomicrobia.</title>
        <authorList>
            <person name="Feng X."/>
        </authorList>
    </citation>
    <scope>NUCLEOTIDE SEQUENCE</scope>
    <source>
        <strain evidence="1">KCTC 22041</strain>
    </source>
</reference>
<dbReference type="AlphaFoldDB" id="A0A934S4F5"/>
<sequence>MNKMRGFRWWIILVLLQGLALGETVWQPVTNYSISFPGERLDAAPRINPFENFTNFGTDFGWMGPGQKRIDANAGVIRVKAAGEWTGVWHSLAGLATEVNRQLDPTDVLGLGGPEQWRAPIRGVTIDVQGKGTLKIELVNSAGEVRWTRSLELTPGERTRNRFDVEPSGLGELKFFNWVVEPGCSANVSSIGFEVERPKMEPEEWMFRVSLGKLRRCHDPISGLTRDRAHVPPGVFDSVASTGMFAMASAVAAAEGILDRPEVEKEVRHTAQVVLDLPRAAGFLPHFVQRSEDGRLVIHPGTEFSTVDTAIALHGLRLAADVLNLEDVSAEVGKAIEGLDFDALTDENGWIGHGFREDRETALTAQWRDWGGETAMVLALEGMVPDREPRGRMEGGGQVFRGVGFIVELQSLFYPDFDRPEPDLITGTVWPEARRNLLLRQMSYVQEQWPDSPAARAGIFGLSAGEIGLPGDGYAANGVDVVGLRWLYPHEMVMSLALSGGKEFGEGIRRLSQAGLLYPVGLPENVEVGLVLNNPMQGSLNAAFEALASYHGWRRGKGAPDVLDDASYADPMLRRGAARFYR</sequence>
<dbReference type="Proteomes" id="UP000603141">
    <property type="component" value="Unassembled WGS sequence"/>
</dbReference>
<dbReference type="Gene3D" id="1.50.10.140">
    <property type="match status" value="1"/>
</dbReference>